<evidence type="ECO:0000256" key="6">
    <source>
        <dbReference type="ARBA" id="ARBA00023136"/>
    </source>
</evidence>
<feature type="transmembrane region" description="Helical" evidence="8">
    <location>
        <begin position="299"/>
        <end position="319"/>
    </location>
</feature>
<accession>A0ABS2ASL4</accession>
<gene>
    <name evidence="10" type="ORF">JIG36_43340</name>
</gene>
<dbReference type="InterPro" id="IPR020846">
    <property type="entry name" value="MFS_dom"/>
</dbReference>
<feature type="transmembrane region" description="Helical" evidence="8">
    <location>
        <begin position="47"/>
        <end position="67"/>
    </location>
</feature>
<dbReference type="Gene3D" id="1.20.1720.10">
    <property type="entry name" value="Multidrug resistance protein D"/>
    <property type="match status" value="1"/>
</dbReference>
<evidence type="ECO:0000259" key="9">
    <source>
        <dbReference type="PROSITE" id="PS50850"/>
    </source>
</evidence>
<dbReference type="InterPro" id="IPR011701">
    <property type="entry name" value="MFS"/>
</dbReference>
<feature type="transmembrane region" description="Helical" evidence="8">
    <location>
        <begin position="229"/>
        <end position="248"/>
    </location>
</feature>
<keyword evidence="2" id="KW-0813">Transport</keyword>
<evidence type="ECO:0000256" key="1">
    <source>
        <dbReference type="ARBA" id="ARBA00004651"/>
    </source>
</evidence>
<evidence type="ECO:0000256" key="7">
    <source>
        <dbReference type="SAM" id="MobiDB-lite"/>
    </source>
</evidence>
<keyword evidence="3" id="KW-1003">Cell membrane</keyword>
<proteinExistence type="predicted"/>
<dbReference type="SUPFAM" id="SSF103473">
    <property type="entry name" value="MFS general substrate transporter"/>
    <property type="match status" value="1"/>
</dbReference>
<evidence type="ECO:0000313" key="11">
    <source>
        <dbReference type="Proteomes" id="UP000632138"/>
    </source>
</evidence>
<evidence type="ECO:0000313" key="10">
    <source>
        <dbReference type="EMBL" id="MBM2622358.1"/>
    </source>
</evidence>
<evidence type="ECO:0000256" key="2">
    <source>
        <dbReference type="ARBA" id="ARBA00022448"/>
    </source>
</evidence>
<feature type="transmembrane region" description="Helical" evidence="8">
    <location>
        <begin position="107"/>
        <end position="126"/>
    </location>
</feature>
<dbReference type="InterPro" id="IPR036259">
    <property type="entry name" value="MFS_trans_sf"/>
</dbReference>
<feature type="domain" description="Major facilitator superfamily (MFS) profile" evidence="9">
    <location>
        <begin position="12"/>
        <end position="460"/>
    </location>
</feature>
<feature type="transmembrane region" description="Helical" evidence="8">
    <location>
        <begin position="199"/>
        <end position="217"/>
    </location>
</feature>
<feature type="transmembrane region" description="Helical" evidence="8">
    <location>
        <begin position="326"/>
        <end position="346"/>
    </location>
</feature>
<feature type="region of interest" description="Disordered" evidence="7">
    <location>
        <begin position="463"/>
        <end position="482"/>
    </location>
</feature>
<evidence type="ECO:0000256" key="8">
    <source>
        <dbReference type="SAM" id="Phobius"/>
    </source>
</evidence>
<evidence type="ECO:0000256" key="4">
    <source>
        <dbReference type="ARBA" id="ARBA00022692"/>
    </source>
</evidence>
<dbReference type="Pfam" id="PF07690">
    <property type="entry name" value="MFS_1"/>
    <property type="match status" value="1"/>
</dbReference>
<reference evidence="10 11" key="1">
    <citation type="submission" date="2021-01" db="EMBL/GenBank/DDBJ databases">
        <title>Actinoplanes sp. nov. LDG1-06 isolated from lichen.</title>
        <authorList>
            <person name="Saeng-In P."/>
            <person name="Phongsopitanun W."/>
            <person name="Kanchanasin P."/>
            <person name="Yuki M."/>
            <person name="Kudo T."/>
            <person name="Ohkuma M."/>
            <person name="Tanasupawat S."/>
        </authorList>
    </citation>
    <scope>NUCLEOTIDE SEQUENCE [LARGE SCALE GENOMIC DNA]</scope>
    <source>
        <strain evidence="10 11">LDG1-06</strain>
    </source>
</reference>
<keyword evidence="5 8" id="KW-1133">Transmembrane helix</keyword>
<feature type="transmembrane region" description="Helical" evidence="8">
    <location>
        <begin position="12"/>
        <end position="35"/>
    </location>
</feature>
<feature type="transmembrane region" description="Helical" evidence="8">
    <location>
        <begin position="165"/>
        <end position="187"/>
    </location>
</feature>
<sequence length="482" mass="49607">MPNARPAHPTMILAIICLSYFMVILDNSIIFTGLPRIEAAMSFSPTGLTWVQDAYTLVFGGLLLLGARSGDIVGRRRMFIVGLVLFGLASFLVGVAPTAWWLIAARALQGIGAAILAPSSLSLLTASFAEGHQRAKAVAAYSAVAGIGASAGLVVGGVLADLVSWRAGFFLNVPIAAAMIVLALRVIGETGRRRGRFDLIGALCATLGMTALVFGIVDAAEAGWTAPTTIGAFIIGILLLAALVVNEARAEQPIMPLRLFASRERTGAYLVRMLYLGAMMGFFFFTTQYLQGVLGFSPLQAGVAFLPMSAVNFGVALLVNRLVGRFGATPVLIAGVALTLAGMGWLSRAGAGSGYLVAVALPMVLIGIGQGLAFAPLTSAGLAGVDAPDAGAASGLVNTFHQVGSSLGLGVLVSVAAAAVPDSASARTALVDRVGTALTGSTVMLAVALLLVVTLIVRIRRGQDRPPRPEPAAAPQPEYANR</sequence>
<keyword evidence="11" id="KW-1185">Reference proteome</keyword>
<organism evidence="10 11">
    <name type="scientific">Paractinoplanes ovalisporus</name>
    <dbReference type="NCBI Taxonomy" id="2810368"/>
    <lineage>
        <taxon>Bacteria</taxon>
        <taxon>Bacillati</taxon>
        <taxon>Actinomycetota</taxon>
        <taxon>Actinomycetes</taxon>
        <taxon>Micromonosporales</taxon>
        <taxon>Micromonosporaceae</taxon>
        <taxon>Paractinoplanes</taxon>
    </lineage>
</organism>
<name>A0ABS2ASL4_9ACTN</name>
<feature type="transmembrane region" description="Helical" evidence="8">
    <location>
        <begin position="138"/>
        <end position="159"/>
    </location>
</feature>
<dbReference type="PROSITE" id="PS50850">
    <property type="entry name" value="MFS"/>
    <property type="match status" value="1"/>
</dbReference>
<dbReference type="Gene3D" id="1.20.1250.20">
    <property type="entry name" value="MFS general substrate transporter like domains"/>
    <property type="match status" value="1"/>
</dbReference>
<comment type="caution">
    <text evidence="10">The sequence shown here is derived from an EMBL/GenBank/DDBJ whole genome shotgun (WGS) entry which is preliminary data.</text>
</comment>
<keyword evidence="6 8" id="KW-0472">Membrane</keyword>
<dbReference type="Proteomes" id="UP000632138">
    <property type="component" value="Unassembled WGS sequence"/>
</dbReference>
<comment type="subcellular location">
    <subcellularLocation>
        <location evidence="1">Cell membrane</location>
        <topology evidence="1">Multi-pass membrane protein</topology>
    </subcellularLocation>
</comment>
<feature type="transmembrane region" description="Helical" evidence="8">
    <location>
        <begin position="79"/>
        <end position="101"/>
    </location>
</feature>
<dbReference type="PANTHER" id="PTHR42718:SF46">
    <property type="entry name" value="BLR6921 PROTEIN"/>
    <property type="match status" value="1"/>
</dbReference>
<dbReference type="EMBL" id="JAENHP010000025">
    <property type="protein sequence ID" value="MBM2622358.1"/>
    <property type="molecule type" value="Genomic_DNA"/>
</dbReference>
<dbReference type="CDD" id="cd17321">
    <property type="entry name" value="MFS_MMR_MDR_like"/>
    <property type="match status" value="1"/>
</dbReference>
<feature type="transmembrane region" description="Helical" evidence="8">
    <location>
        <begin position="396"/>
        <end position="420"/>
    </location>
</feature>
<protein>
    <submittedName>
        <fullName evidence="10">MFS transporter</fullName>
    </submittedName>
</protein>
<dbReference type="PANTHER" id="PTHR42718">
    <property type="entry name" value="MAJOR FACILITATOR SUPERFAMILY MULTIDRUG TRANSPORTER MFSC"/>
    <property type="match status" value="1"/>
</dbReference>
<keyword evidence="4 8" id="KW-0812">Transmembrane</keyword>
<feature type="transmembrane region" description="Helical" evidence="8">
    <location>
        <begin position="352"/>
        <end position="375"/>
    </location>
</feature>
<feature type="transmembrane region" description="Helical" evidence="8">
    <location>
        <begin position="269"/>
        <end position="287"/>
    </location>
</feature>
<evidence type="ECO:0000256" key="5">
    <source>
        <dbReference type="ARBA" id="ARBA00022989"/>
    </source>
</evidence>
<dbReference type="RefSeq" id="WP_203382709.1">
    <property type="nucleotide sequence ID" value="NZ_JAENHP010000025.1"/>
</dbReference>
<feature type="transmembrane region" description="Helical" evidence="8">
    <location>
        <begin position="440"/>
        <end position="459"/>
    </location>
</feature>
<evidence type="ECO:0000256" key="3">
    <source>
        <dbReference type="ARBA" id="ARBA00022475"/>
    </source>
</evidence>